<dbReference type="Proteomes" id="UP000001692">
    <property type="component" value="Chromosome 2"/>
</dbReference>
<dbReference type="EMBL" id="CU633750">
    <property type="protein sequence ID" value="CAQ71357.1"/>
    <property type="molecule type" value="Genomic_DNA"/>
</dbReference>
<dbReference type="BioCyc" id="CTAI977880:RALTA_RS19320-MONOMER"/>
<dbReference type="HOGENOM" id="CLU_1988917_0_0_4"/>
<name>B3R8K1_CUPTR</name>
<reference evidence="2 3" key="1">
    <citation type="journal article" date="2008" name="Genome Res.">
        <title>Genome sequence of the beta-rhizobium Cupriavidus taiwanensis and comparative genomics of rhizobia.</title>
        <authorList>
            <person name="Amadou C."/>
            <person name="Pascal G."/>
            <person name="Mangenot S."/>
            <person name="Glew M."/>
            <person name="Bontemps C."/>
            <person name="Capela D."/>
            <person name="Carrere S."/>
            <person name="Cruveiller S."/>
            <person name="Dossat C."/>
            <person name="Lajus A."/>
            <person name="Marchetti M."/>
            <person name="Poinsot V."/>
            <person name="Rouy Z."/>
            <person name="Servin B."/>
            <person name="Saad M."/>
            <person name="Schenowitz C."/>
            <person name="Barbe V."/>
            <person name="Batut J."/>
            <person name="Medigue C."/>
            <person name="Masson-Boivin C."/>
        </authorList>
    </citation>
    <scope>NUCLEOTIDE SEQUENCE [LARGE SCALE GENOMIC DNA]</scope>
    <source>
        <strain evidence="3">DSM 17343 / BCRC 17206 / CCUG 44338 / CIP 107171 / LMG 19424 / R1</strain>
    </source>
</reference>
<sequence>MDTPDHPAAGAPGASPMFKIPMLGRMLGSPTPEASGKAHGEPRGESPPTPPRPQASATRQGMPEQLAQNLKTQGDAMIQYGARLLVMREMLCAMAVALPPDARASAQRQFRQRIDQLLSLTDDHVLPAEFHAALLAEVNYYLGELRQR</sequence>
<dbReference type="eggNOG" id="ENOG50342ZR">
    <property type="taxonomic scope" value="Bacteria"/>
</dbReference>
<proteinExistence type="predicted"/>
<dbReference type="AlphaFoldDB" id="B3R8K1"/>
<dbReference type="KEGG" id="cti:RALTA_B0740"/>
<accession>B3R8K1</accession>
<evidence type="ECO:0000313" key="2">
    <source>
        <dbReference type="EMBL" id="CAQ71357.1"/>
    </source>
</evidence>
<evidence type="ECO:0000256" key="1">
    <source>
        <dbReference type="SAM" id="MobiDB-lite"/>
    </source>
</evidence>
<gene>
    <name evidence="2" type="ordered locus">RALTA_B0740</name>
</gene>
<evidence type="ECO:0000313" key="3">
    <source>
        <dbReference type="Proteomes" id="UP000001692"/>
    </source>
</evidence>
<organism evidence="2 3">
    <name type="scientific">Cupriavidus taiwanensis (strain DSM 17343 / BCRC 17206 / CCUG 44338 / CIP 107171 / LMG 19424 / R1)</name>
    <name type="common">Ralstonia taiwanensis (strain LMG 19424)</name>
    <dbReference type="NCBI Taxonomy" id="977880"/>
    <lineage>
        <taxon>Bacteria</taxon>
        <taxon>Pseudomonadati</taxon>
        <taxon>Pseudomonadota</taxon>
        <taxon>Betaproteobacteria</taxon>
        <taxon>Burkholderiales</taxon>
        <taxon>Burkholderiaceae</taxon>
        <taxon>Cupriavidus</taxon>
    </lineage>
</organism>
<protein>
    <submittedName>
        <fullName evidence="2">Uncharacterized protein</fullName>
    </submittedName>
</protein>
<keyword evidence="3" id="KW-1185">Reference proteome</keyword>
<feature type="region of interest" description="Disordered" evidence="1">
    <location>
        <begin position="1"/>
        <end position="65"/>
    </location>
</feature>